<dbReference type="STRING" id="1798473.A3G50_01605"/>
<dbReference type="Proteomes" id="UP000176633">
    <property type="component" value="Unassembled WGS sequence"/>
</dbReference>
<proteinExistence type="predicted"/>
<name>A0A1F6C1H1_9BACT</name>
<accession>A0A1F6C1H1</accession>
<evidence type="ECO:0000256" key="1">
    <source>
        <dbReference type="SAM" id="Phobius"/>
    </source>
</evidence>
<organism evidence="2 3">
    <name type="scientific">Candidatus Jorgensenbacteria bacterium RIFCSPLOWO2_12_FULL_42_11</name>
    <dbReference type="NCBI Taxonomy" id="1798473"/>
    <lineage>
        <taxon>Bacteria</taxon>
        <taxon>Candidatus Joergenseniibacteriota</taxon>
    </lineage>
</organism>
<sequence>MTIIQPAKNKNKLGPIILLIAIFLMAGFYIYEYNRVVVLNHRIQSMESAVAGYEVDNSDLKSQFYKLIDSARLEKLAKENGLVLEQHPQYLGVNF</sequence>
<reference evidence="2 3" key="1">
    <citation type="journal article" date="2016" name="Nat. Commun.">
        <title>Thousands of microbial genomes shed light on interconnected biogeochemical processes in an aquifer system.</title>
        <authorList>
            <person name="Anantharaman K."/>
            <person name="Brown C.T."/>
            <person name="Hug L.A."/>
            <person name="Sharon I."/>
            <person name="Castelle C.J."/>
            <person name="Probst A.J."/>
            <person name="Thomas B.C."/>
            <person name="Singh A."/>
            <person name="Wilkins M.J."/>
            <person name="Karaoz U."/>
            <person name="Brodie E.L."/>
            <person name="Williams K.H."/>
            <person name="Hubbard S.S."/>
            <person name="Banfield J.F."/>
        </authorList>
    </citation>
    <scope>NUCLEOTIDE SEQUENCE [LARGE SCALE GENOMIC DNA]</scope>
</reference>
<protein>
    <recommendedName>
        <fullName evidence="4">Cell division protein FtsL</fullName>
    </recommendedName>
</protein>
<gene>
    <name evidence="2" type="ORF">A3G50_01605</name>
</gene>
<keyword evidence="1" id="KW-1133">Transmembrane helix</keyword>
<evidence type="ECO:0000313" key="2">
    <source>
        <dbReference type="EMBL" id="OGG43055.1"/>
    </source>
</evidence>
<keyword evidence="1" id="KW-0812">Transmembrane</keyword>
<evidence type="ECO:0008006" key="4">
    <source>
        <dbReference type="Google" id="ProtNLM"/>
    </source>
</evidence>
<evidence type="ECO:0000313" key="3">
    <source>
        <dbReference type="Proteomes" id="UP000176633"/>
    </source>
</evidence>
<dbReference type="EMBL" id="MFKM01000027">
    <property type="protein sequence ID" value="OGG43055.1"/>
    <property type="molecule type" value="Genomic_DNA"/>
</dbReference>
<dbReference type="AlphaFoldDB" id="A0A1F6C1H1"/>
<comment type="caution">
    <text evidence="2">The sequence shown here is derived from an EMBL/GenBank/DDBJ whole genome shotgun (WGS) entry which is preliminary data.</text>
</comment>
<feature type="transmembrane region" description="Helical" evidence="1">
    <location>
        <begin position="12"/>
        <end position="31"/>
    </location>
</feature>
<keyword evidence="1" id="KW-0472">Membrane</keyword>